<dbReference type="EMBL" id="DS547098">
    <property type="protein sequence ID" value="EDR09804.1"/>
    <property type="molecule type" value="Genomic_DNA"/>
</dbReference>
<dbReference type="InterPro" id="IPR011009">
    <property type="entry name" value="Kinase-like_dom_sf"/>
</dbReference>
<name>B0D5N0_LACBS</name>
<gene>
    <name evidence="6" type="ORF">LACBIDRAFT_293700</name>
</gene>
<dbReference type="RefSeq" id="XP_001879189.1">
    <property type="nucleotide sequence ID" value="XM_001879154.1"/>
</dbReference>
<proteinExistence type="predicted"/>
<keyword evidence="7" id="KW-1185">Reference proteome</keyword>
<reference evidence="6 7" key="1">
    <citation type="journal article" date="2008" name="Nature">
        <title>The genome of Laccaria bicolor provides insights into mycorrhizal symbiosis.</title>
        <authorList>
            <person name="Martin F."/>
            <person name="Aerts A."/>
            <person name="Ahren D."/>
            <person name="Brun A."/>
            <person name="Danchin E.G.J."/>
            <person name="Duchaussoy F."/>
            <person name="Gibon J."/>
            <person name="Kohler A."/>
            <person name="Lindquist E."/>
            <person name="Pereda V."/>
            <person name="Salamov A."/>
            <person name="Shapiro H.J."/>
            <person name="Wuyts J."/>
            <person name="Blaudez D."/>
            <person name="Buee M."/>
            <person name="Brokstein P."/>
            <person name="Canbaeck B."/>
            <person name="Cohen D."/>
            <person name="Courty P.E."/>
            <person name="Coutinho P.M."/>
            <person name="Delaruelle C."/>
            <person name="Detter J.C."/>
            <person name="Deveau A."/>
            <person name="DiFazio S."/>
            <person name="Duplessis S."/>
            <person name="Fraissinet-Tachet L."/>
            <person name="Lucic E."/>
            <person name="Frey-Klett P."/>
            <person name="Fourrey C."/>
            <person name="Feussner I."/>
            <person name="Gay G."/>
            <person name="Grimwood J."/>
            <person name="Hoegger P.J."/>
            <person name="Jain P."/>
            <person name="Kilaru S."/>
            <person name="Labbe J."/>
            <person name="Lin Y.C."/>
            <person name="Legue V."/>
            <person name="Le Tacon F."/>
            <person name="Marmeisse R."/>
            <person name="Melayah D."/>
            <person name="Montanini B."/>
            <person name="Muratet M."/>
            <person name="Nehls U."/>
            <person name="Niculita-Hirzel H."/>
            <person name="Oudot-Le Secq M.P."/>
            <person name="Peter M."/>
            <person name="Quesneville H."/>
            <person name="Rajashekar B."/>
            <person name="Reich M."/>
            <person name="Rouhier N."/>
            <person name="Schmutz J."/>
            <person name="Yin T."/>
            <person name="Chalot M."/>
            <person name="Henrissat B."/>
            <person name="Kuees U."/>
            <person name="Lucas S."/>
            <person name="Van de Peer Y."/>
            <person name="Podila G.K."/>
            <person name="Polle A."/>
            <person name="Pukkila P.J."/>
            <person name="Richardson P.M."/>
            <person name="Rouze P."/>
            <person name="Sanders I.R."/>
            <person name="Stajich J.E."/>
            <person name="Tunlid A."/>
            <person name="Tuskan G."/>
            <person name="Grigoriev I.V."/>
        </authorList>
    </citation>
    <scope>NUCLEOTIDE SEQUENCE [LARGE SCALE GENOMIC DNA]</scope>
    <source>
        <strain evidence="7">S238N-H82 / ATCC MYA-4686</strain>
    </source>
</reference>
<feature type="region of interest" description="Disordered" evidence="4">
    <location>
        <begin position="220"/>
        <end position="248"/>
    </location>
</feature>
<dbReference type="OrthoDB" id="3261131at2759"/>
<dbReference type="KEGG" id="lbc:LACBIDRAFT_293700"/>
<dbReference type="Pfam" id="PF20147">
    <property type="entry name" value="Crinkler"/>
    <property type="match status" value="1"/>
</dbReference>
<accession>B0D5N0</accession>
<evidence type="ECO:0000256" key="4">
    <source>
        <dbReference type="SAM" id="MobiDB-lite"/>
    </source>
</evidence>
<comment type="subcellular location">
    <subcellularLocation>
        <location evidence="1">Host cell</location>
    </subcellularLocation>
    <subcellularLocation>
        <location evidence="2">Secreted</location>
    </subcellularLocation>
</comment>
<dbReference type="InParanoid" id="B0D5N0"/>
<dbReference type="GO" id="GO:0043657">
    <property type="term" value="C:host cell"/>
    <property type="evidence" value="ECO:0007669"/>
    <property type="project" value="UniProtKB-SubCell"/>
</dbReference>
<feature type="domain" description="Crinkler effector protein N-terminal" evidence="5">
    <location>
        <begin position="109"/>
        <end position="169"/>
    </location>
</feature>
<sequence length="680" mass="75928">MPAEHFFGHSRSQTYCGLLGTNATFGVRVFDFLYSVFCVCLVRILGRFFAFLAYRILNASVYNNVCEIVFLAPFQKRRARPSRASHATDPSHRLCLRLTDTVTKDSTTMKLFCWILGKSERPFSVDVAHEDTVDDLKEEVMKKNSHALAGLDAVQLTIYKLVEDDYLLESDIMSDTFPNPDQGYVHVVVQTPFVGPGKRKPGEPAEGVHDRLKRTRLATMAPSDAGKPSSYLNLQNDPSEKILDDRPHPDADIPPIPLLYDGFGHFLDVMAGHDDVPGLADVDTRKLRDAVDDFANKMTGYFGHEDERRDVGLNCLNEIFAARRATPIPPISAAAIGSIRSNGHNLALHGAGTMGVEFKNSIAGINSLPTVELTGYVARLNSRVNQQIYEGWRVPCLGLTIVGCDITFYGIIAIDHRFRIIPLTPTFSCIASASDGQDRTCLYSAFVASSVLQACIIQDATMNSRNPAAIIPTPARHFPAVTRLRSYPPSDQYFSFEIQSFFPDRLPNRLLYVAETPGPNKQRVVIKFARKYSIELHDFCARLGHAPAIYAFERLPGGWCAVAMRYVESATLITQSPLLPTHRQLWEGQLRALMKKFHDQGLCHGDLRSPNIACEGQSVMLLDFDWGGKEGEACYPTWRLNAELLAGRVSEDLKITKDDDTRVWLPWYMISSTLYLLLSP</sequence>
<evidence type="ECO:0000256" key="1">
    <source>
        <dbReference type="ARBA" id="ARBA00004340"/>
    </source>
</evidence>
<evidence type="ECO:0000256" key="2">
    <source>
        <dbReference type="ARBA" id="ARBA00004613"/>
    </source>
</evidence>
<dbReference type="InterPro" id="IPR045379">
    <property type="entry name" value="Crinkler_N"/>
</dbReference>
<evidence type="ECO:0000256" key="3">
    <source>
        <dbReference type="ARBA" id="ARBA00022525"/>
    </source>
</evidence>
<evidence type="ECO:0000313" key="7">
    <source>
        <dbReference type="Proteomes" id="UP000001194"/>
    </source>
</evidence>
<dbReference type="Proteomes" id="UP000001194">
    <property type="component" value="Unassembled WGS sequence"/>
</dbReference>
<dbReference type="HOGENOM" id="CLU_013871_4_0_1"/>
<evidence type="ECO:0000259" key="5">
    <source>
        <dbReference type="Pfam" id="PF20147"/>
    </source>
</evidence>
<dbReference type="GO" id="GO:0005576">
    <property type="term" value="C:extracellular region"/>
    <property type="evidence" value="ECO:0007669"/>
    <property type="project" value="UniProtKB-SubCell"/>
</dbReference>
<feature type="compositionally biased region" description="Basic and acidic residues" evidence="4">
    <location>
        <begin position="238"/>
        <end position="248"/>
    </location>
</feature>
<dbReference type="SUPFAM" id="SSF56112">
    <property type="entry name" value="Protein kinase-like (PK-like)"/>
    <property type="match status" value="1"/>
</dbReference>
<evidence type="ECO:0000313" key="6">
    <source>
        <dbReference type="EMBL" id="EDR09804.1"/>
    </source>
</evidence>
<protein>
    <submittedName>
        <fullName evidence="6">Predicted protein</fullName>
    </submittedName>
</protein>
<dbReference type="GeneID" id="6074855"/>
<dbReference type="AlphaFoldDB" id="B0D5N0"/>
<keyword evidence="3" id="KW-0964">Secreted</keyword>
<organism evidence="7">
    <name type="scientific">Laccaria bicolor (strain S238N-H82 / ATCC MYA-4686)</name>
    <name type="common">Bicoloured deceiver</name>
    <name type="synonym">Laccaria laccata var. bicolor</name>
    <dbReference type="NCBI Taxonomy" id="486041"/>
    <lineage>
        <taxon>Eukaryota</taxon>
        <taxon>Fungi</taxon>
        <taxon>Dikarya</taxon>
        <taxon>Basidiomycota</taxon>
        <taxon>Agaricomycotina</taxon>
        <taxon>Agaricomycetes</taxon>
        <taxon>Agaricomycetidae</taxon>
        <taxon>Agaricales</taxon>
        <taxon>Agaricineae</taxon>
        <taxon>Hydnangiaceae</taxon>
        <taxon>Laccaria</taxon>
    </lineage>
</organism>